<reference evidence="1 2" key="1">
    <citation type="submission" date="2022-03" db="EMBL/GenBank/DDBJ databases">
        <authorList>
            <person name="Macdonald S."/>
            <person name="Ahmed S."/>
            <person name="Newling K."/>
        </authorList>
    </citation>
    <scope>NUCLEOTIDE SEQUENCE [LARGE SCALE GENOMIC DNA]</scope>
</reference>
<protein>
    <submittedName>
        <fullName evidence="1">Uncharacterized protein</fullName>
    </submittedName>
</protein>
<comment type="caution">
    <text evidence="1">The sequence shown here is derived from an EMBL/GenBank/DDBJ whole genome shotgun (WGS) entry which is preliminary data.</text>
</comment>
<evidence type="ECO:0000313" key="2">
    <source>
        <dbReference type="Proteomes" id="UP001642260"/>
    </source>
</evidence>
<proteinExistence type="predicted"/>
<dbReference type="Proteomes" id="UP001642260">
    <property type="component" value="Unassembled WGS sequence"/>
</dbReference>
<organism evidence="1 2">
    <name type="scientific">Eruca vesicaria subsp. sativa</name>
    <name type="common">Garden rocket</name>
    <name type="synonym">Eruca sativa</name>
    <dbReference type="NCBI Taxonomy" id="29727"/>
    <lineage>
        <taxon>Eukaryota</taxon>
        <taxon>Viridiplantae</taxon>
        <taxon>Streptophyta</taxon>
        <taxon>Embryophyta</taxon>
        <taxon>Tracheophyta</taxon>
        <taxon>Spermatophyta</taxon>
        <taxon>Magnoliopsida</taxon>
        <taxon>eudicotyledons</taxon>
        <taxon>Gunneridae</taxon>
        <taxon>Pentapetalae</taxon>
        <taxon>rosids</taxon>
        <taxon>malvids</taxon>
        <taxon>Brassicales</taxon>
        <taxon>Brassicaceae</taxon>
        <taxon>Brassiceae</taxon>
        <taxon>Eruca</taxon>
    </lineage>
</organism>
<sequence>MEASTLLNGINSISNSIGTGSNYNASDPVVHMSVSEAQKRMNTLERDYQHTYKNYKETQSNRHSFYMKEKHSSYRSGQAGFCIRFYKDLRDQLQNDLEKQNKAEEPQRRTEKPDYCKQFLLHGCKSLAQEKRILHQMGETPQQQQQHLENTDMVLKDRYWEMKSFSYSQSKIPKSSSSKEVHGLLRRVKDTVILRSKVTANGELVQNPTTRDSLTVSIKILTKAIKKLEKDRASETILGNGYEEKKRHLDKKK</sequence>
<name>A0ABC8LGK6_ERUVS</name>
<gene>
    <name evidence="1" type="ORF">ERUC_LOCUS35154</name>
</gene>
<dbReference type="AlphaFoldDB" id="A0ABC8LGK6"/>
<keyword evidence="2" id="KW-1185">Reference proteome</keyword>
<dbReference type="EMBL" id="CAKOAT010564042">
    <property type="protein sequence ID" value="CAH8382671.1"/>
    <property type="molecule type" value="Genomic_DNA"/>
</dbReference>
<accession>A0ABC8LGK6</accession>
<evidence type="ECO:0000313" key="1">
    <source>
        <dbReference type="EMBL" id="CAH8382671.1"/>
    </source>
</evidence>